<dbReference type="Gene3D" id="3.40.50.2000">
    <property type="entry name" value="Glycogen Phosphorylase B"/>
    <property type="match status" value="2"/>
</dbReference>
<evidence type="ECO:0000313" key="3">
    <source>
        <dbReference type="EMBL" id="REE83082.1"/>
    </source>
</evidence>
<dbReference type="InterPro" id="IPR028098">
    <property type="entry name" value="Glyco_trans_4-like_N"/>
</dbReference>
<dbReference type="RefSeq" id="WP_115877767.1">
    <property type="nucleotide sequence ID" value="NZ_QTTQ01000009.1"/>
</dbReference>
<comment type="caution">
    <text evidence="3">The sequence shown here is derived from an EMBL/GenBank/DDBJ whole genome shotgun (WGS) entry which is preliminary data.</text>
</comment>
<name>A0A3D9S367_9FLAO</name>
<organism evidence="3 4">
    <name type="scientific">Lutibacter oceani</name>
    <dbReference type="NCBI Taxonomy" id="1853311"/>
    <lineage>
        <taxon>Bacteria</taxon>
        <taxon>Pseudomonadati</taxon>
        <taxon>Bacteroidota</taxon>
        <taxon>Flavobacteriia</taxon>
        <taxon>Flavobacteriales</taxon>
        <taxon>Flavobacteriaceae</taxon>
        <taxon>Lutibacter</taxon>
    </lineage>
</organism>
<reference evidence="3 4" key="1">
    <citation type="submission" date="2018-08" db="EMBL/GenBank/DDBJ databases">
        <title>Genomic Encyclopedia of Type Strains, Phase III (KMG-III): the genomes of soil and plant-associated and newly described type strains.</title>
        <authorList>
            <person name="Whitman W."/>
        </authorList>
    </citation>
    <scope>NUCLEOTIDE SEQUENCE [LARGE SCALE GENOMIC DNA]</scope>
    <source>
        <strain evidence="3 4">325-5</strain>
    </source>
</reference>
<dbReference type="InterPro" id="IPR050194">
    <property type="entry name" value="Glycosyltransferase_grp1"/>
</dbReference>
<keyword evidence="3" id="KW-0808">Transferase</keyword>
<evidence type="ECO:0000259" key="2">
    <source>
        <dbReference type="Pfam" id="PF13579"/>
    </source>
</evidence>
<dbReference type="PANTHER" id="PTHR45947">
    <property type="entry name" value="SULFOQUINOVOSYL TRANSFERASE SQD2"/>
    <property type="match status" value="1"/>
</dbReference>
<accession>A0A3D9S367</accession>
<keyword evidence="4" id="KW-1185">Reference proteome</keyword>
<dbReference type="EMBL" id="QTTQ01000009">
    <property type="protein sequence ID" value="REE83082.1"/>
    <property type="molecule type" value="Genomic_DNA"/>
</dbReference>
<gene>
    <name evidence="3" type="ORF">BX611_0362</name>
</gene>
<dbReference type="Pfam" id="PF00534">
    <property type="entry name" value="Glycos_transf_1"/>
    <property type="match status" value="1"/>
</dbReference>
<proteinExistence type="predicted"/>
<dbReference type="InterPro" id="IPR001296">
    <property type="entry name" value="Glyco_trans_1"/>
</dbReference>
<dbReference type="GO" id="GO:0016757">
    <property type="term" value="F:glycosyltransferase activity"/>
    <property type="evidence" value="ECO:0007669"/>
    <property type="project" value="InterPro"/>
</dbReference>
<protein>
    <submittedName>
        <fullName evidence="3">Glycosyltransferase involved in cell wall biosynthesis</fullName>
    </submittedName>
</protein>
<dbReference type="AlphaFoldDB" id="A0A3D9S367"/>
<sequence length="396" mass="44792">MKKKLVRITTVPISLEKLLEGQLGFMKSYYRVIAVSADEKRLIAYGKQENVEVFPVEMTRKITPFKDIIALFKLVRFFKKEQPFIVHTHTPKAGIIGMLAATLANVPNRLHTVAGMPLLEATGFKRKLLNFVEKLTYTCATKVYPNSKGLKEIIINNNFAKTSKLKVLANGSSNGINTAYFNPQLFSTKDKDTLKEQLGIQKNDFVFIFVGRIVGDKGINELVAAFKQLQSNPLLRGARGVLNYSCKLLLVGPFEQDLDPLKKETIHCIENDPTIISVGYQQDVRPYFAISNMLVFPSYREGFPNVVLQAGAMELPSIVTDINGCNEIIIEGKNGWIVPVKNTTALEKEMRNCLVEKDNFNLAKSNARKMIENRYEQKLVWEAILEEYKELEKHTP</sequence>
<feature type="domain" description="Glycosyl transferase family 1" evidence="1">
    <location>
        <begin position="190"/>
        <end position="369"/>
    </location>
</feature>
<evidence type="ECO:0000313" key="4">
    <source>
        <dbReference type="Proteomes" id="UP000256429"/>
    </source>
</evidence>
<dbReference type="PANTHER" id="PTHR45947:SF3">
    <property type="entry name" value="SULFOQUINOVOSYL TRANSFERASE SQD2"/>
    <property type="match status" value="1"/>
</dbReference>
<dbReference type="CDD" id="cd03808">
    <property type="entry name" value="GT4_CapM-like"/>
    <property type="match status" value="1"/>
</dbReference>
<dbReference type="Proteomes" id="UP000256429">
    <property type="component" value="Unassembled WGS sequence"/>
</dbReference>
<evidence type="ECO:0000259" key="1">
    <source>
        <dbReference type="Pfam" id="PF00534"/>
    </source>
</evidence>
<feature type="domain" description="Glycosyltransferase subfamily 4-like N-terminal" evidence="2">
    <location>
        <begin position="46"/>
        <end position="171"/>
    </location>
</feature>
<dbReference type="Pfam" id="PF13579">
    <property type="entry name" value="Glyco_trans_4_4"/>
    <property type="match status" value="1"/>
</dbReference>
<dbReference type="OrthoDB" id="9790710at2"/>
<dbReference type="SUPFAM" id="SSF53756">
    <property type="entry name" value="UDP-Glycosyltransferase/glycogen phosphorylase"/>
    <property type="match status" value="1"/>
</dbReference>